<feature type="domain" description="NAD-dependent epimerase/dehydratase" evidence="2">
    <location>
        <begin position="3"/>
        <end position="226"/>
    </location>
</feature>
<evidence type="ECO:0000259" key="3">
    <source>
        <dbReference type="Pfam" id="PF08338"/>
    </source>
</evidence>
<dbReference type="RefSeq" id="WP_013163166.1">
    <property type="nucleotide sequence ID" value="NC_014216.1"/>
</dbReference>
<dbReference type="AlphaFoldDB" id="D6Z261"/>
<dbReference type="HOGENOM" id="CLU_047373_0_3_7"/>
<dbReference type="InParanoid" id="D6Z261"/>
<dbReference type="PANTHER" id="PTHR11092:SF0">
    <property type="entry name" value="EPIMERASE FAMILY PROTEIN SDR39U1"/>
    <property type="match status" value="1"/>
</dbReference>
<dbReference type="EMBL" id="CP001940">
    <property type="protein sequence ID" value="ADH85636.1"/>
    <property type="molecule type" value="Genomic_DNA"/>
</dbReference>
<dbReference type="eggNOG" id="COG1090">
    <property type="taxonomic scope" value="Bacteria"/>
</dbReference>
<evidence type="ECO:0000259" key="2">
    <source>
        <dbReference type="Pfam" id="PF01370"/>
    </source>
</evidence>
<evidence type="ECO:0000313" key="5">
    <source>
        <dbReference type="Proteomes" id="UP000001508"/>
    </source>
</evidence>
<dbReference type="InterPro" id="IPR001509">
    <property type="entry name" value="Epimerase_deHydtase"/>
</dbReference>
<dbReference type="KEGG" id="dak:DaAHT2_0933"/>
<protein>
    <recommendedName>
        <fullName evidence="6">TIGR01777 family protein</fullName>
    </recommendedName>
</protein>
<dbReference type="Proteomes" id="UP000001508">
    <property type="component" value="Chromosome"/>
</dbReference>
<dbReference type="STRING" id="589865.DaAHT2_0933"/>
<dbReference type="Gene3D" id="3.40.50.720">
    <property type="entry name" value="NAD(P)-binding Rossmann-like Domain"/>
    <property type="match status" value="1"/>
</dbReference>
<dbReference type="SUPFAM" id="SSF51735">
    <property type="entry name" value="NAD(P)-binding Rossmann-fold domains"/>
    <property type="match status" value="1"/>
</dbReference>
<feature type="domain" description="DUF1731" evidence="3">
    <location>
        <begin position="252"/>
        <end position="298"/>
    </location>
</feature>
<dbReference type="FunCoup" id="D6Z261">
    <property type="interactions" value="268"/>
</dbReference>
<accession>D6Z261</accession>
<dbReference type="InterPro" id="IPR036291">
    <property type="entry name" value="NAD(P)-bd_dom_sf"/>
</dbReference>
<keyword evidence="5" id="KW-1185">Reference proteome</keyword>
<evidence type="ECO:0000256" key="1">
    <source>
        <dbReference type="ARBA" id="ARBA00009353"/>
    </source>
</evidence>
<dbReference type="NCBIfam" id="TIGR01777">
    <property type="entry name" value="yfcH"/>
    <property type="match status" value="1"/>
</dbReference>
<dbReference type="Pfam" id="PF08338">
    <property type="entry name" value="DUF1731"/>
    <property type="match status" value="1"/>
</dbReference>
<dbReference type="InterPro" id="IPR013549">
    <property type="entry name" value="DUF1731"/>
</dbReference>
<comment type="similarity">
    <text evidence="1">Belongs to the NAD(P)-dependent epimerase/dehydratase family. SDR39U1 subfamily.</text>
</comment>
<organism evidence="4 5">
    <name type="scientific">Desulfurivibrio alkaliphilus (strain DSM 19089 / UNIQEM U267 / AHT2)</name>
    <dbReference type="NCBI Taxonomy" id="589865"/>
    <lineage>
        <taxon>Bacteria</taxon>
        <taxon>Pseudomonadati</taxon>
        <taxon>Thermodesulfobacteriota</taxon>
        <taxon>Desulfobulbia</taxon>
        <taxon>Desulfobulbales</taxon>
        <taxon>Desulfobulbaceae</taxon>
        <taxon>Desulfurivibrio</taxon>
    </lineage>
</organism>
<name>D6Z261_DESAT</name>
<dbReference type="OrthoDB" id="5292533at2"/>
<proteinExistence type="inferred from homology"/>
<evidence type="ECO:0008006" key="6">
    <source>
        <dbReference type="Google" id="ProtNLM"/>
    </source>
</evidence>
<dbReference type="Pfam" id="PF01370">
    <property type="entry name" value="Epimerase"/>
    <property type="match status" value="1"/>
</dbReference>
<sequence length="300" mass="32419">MKIFLAGATGFVGSALIPRLLQENHQLLVLVRHPDKADRLPAPVKVVAGDPTRPGRWQEEAASAEVIINLTGASVFTRWTAKAKQQIMDSRVNSTRHIVEAMQGAANPMTLINTSAAGYYGIHDDQPKTETSPPGQDFLAQVCRAWESEALKAADHGHRVAIARLAVVLGRGGGALAQMIPPFNLGLGGRLGSGKQPFPWIHLDDLTAIFAFLCHHREISGPVNCGAPQIINNAEFTKAMGQRLKRPTLLAVPGFMLRLALGEMSAALLGGTRMVPEVLERHGFVFRFPEIDQALADLLP</sequence>
<reference evidence="5" key="1">
    <citation type="submission" date="2010-02" db="EMBL/GenBank/DDBJ databases">
        <title>Complete sequence of Desulfurivibrio alkaliphilus AHT2.</title>
        <authorList>
            <consortium name="US DOE Joint Genome Institute"/>
            <person name="Pitluck S."/>
            <person name="Chertkov O."/>
            <person name="Detter J.C."/>
            <person name="Han C."/>
            <person name="Tapia R."/>
            <person name="Larimer F."/>
            <person name="Land M."/>
            <person name="Hauser L."/>
            <person name="Kyrpides N."/>
            <person name="Mikhailova N."/>
            <person name="Sorokin D.Y."/>
            <person name="Muyzer G."/>
            <person name="Woyke T."/>
        </authorList>
    </citation>
    <scope>NUCLEOTIDE SEQUENCE [LARGE SCALE GENOMIC DNA]</scope>
    <source>
        <strain evidence="5">DSM 19089 / UNIQEM U267 / AHT2</strain>
    </source>
</reference>
<gene>
    <name evidence="4" type="ordered locus">DaAHT2_0933</name>
</gene>
<dbReference type="PANTHER" id="PTHR11092">
    <property type="entry name" value="SUGAR NUCLEOTIDE EPIMERASE RELATED"/>
    <property type="match status" value="1"/>
</dbReference>
<dbReference type="InterPro" id="IPR010099">
    <property type="entry name" value="SDR39U1"/>
</dbReference>
<evidence type="ECO:0000313" key="4">
    <source>
        <dbReference type="EMBL" id="ADH85636.1"/>
    </source>
</evidence>